<reference evidence="3" key="1">
    <citation type="submission" date="2021-01" db="EMBL/GenBank/DDBJ databases">
        <authorList>
            <person name="Corre E."/>
            <person name="Pelletier E."/>
            <person name="Niang G."/>
            <person name="Scheremetjew M."/>
            <person name="Finn R."/>
            <person name="Kale V."/>
            <person name="Holt S."/>
            <person name="Cochrane G."/>
            <person name="Meng A."/>
            <person name="Brown T."/>
            <person name="Cohen L."/>
        </authorList>
    </citation>
    <scope>NUCLEOTIDE SEQUENCE</scope>
    <source>
        <strain evidence="3">RCC927</strain>
    </source>
</reference>
<feature type="compositionally biased region" description="Low complexity" evidence="1">
    <location>
        <begin position="251"/>
        <end position="265"/>
    </location>
</feature>
<evidence type="ECO:0000313" key="3">
    <source>
        <dbReference type="EMBL" id="CAE0126336.1"/>
    </source>
</evidence>
<protein>
    <recommendedName>
        <fullName evidence="2">CID domain-containing protein</fullName>
    </recommendedName>
</protein>
<dbReference type="PROSITE" id="PS51391">
    <property type="entry name" value="CID"/>
    <property type="match status" value="1"/>
</dbReference>
<dbReference type="Pfam" id="PF04818">
    <property type="entry name" value="CID"/>
    <property type="match status" value="1"/>
</dbReference>
<name>A0A7S3F5Q8_9VIRI</name>
<sequence length="285" mass="29752">MADKLAKVNSSQGSIETISTYCLFQRKKCAAIVALWAAQLSKSSAQQKLALLYVANDIIQKSRKKGPEYTNEFYRVMARALRATLKGADEKLQGRVARIVNIWQERGIFGSHLAELRGQLGDLLPPPPAAVKQKAAQGGATGTPAAGAAAEGAEAGQAAPGESEHVAAVVAAAAAVDSARVGDEEQARITTVLEPALEAPTTSKCAKASEAVQAFKAKLEALLEAQTAYDAALEAALKASKEAAEAHRGDLANAEEALEALQAAADGEVPSDDDGQPDPKRQRAE</sequence>
<feature type="region of interest" description="Disordered" evidence="1">
    <location>
        <begin position="243"/>
        <end position="285"/>
    </location>
</feature>
<dbReference type="EMBL" id="HBHY01001633">
    <property type="protein sequence ID" value="CAE0126336.1"/>
    <property type="molecule type" value="Transcribed_RNA"/>
</dbReference>
<proteinExistence type="predicted"/>
<dbReference type="SUPFAM" id="SSF48464">
    <property type="entry name" value="ENTH/VHS domain"/>
    <property type="match status" value="1"/>
</dbReference>
<dbReference type="Gene3D" id="1.25.40.90">
    <property type="match status" value="1"/>
</dbReference>
<dbReference type="PANTHER" id="PTHR12460:SF0">
    <property type="entry name" value="CID DOMAIN-CONTAINING PROTEIN-RELATED"/>
    <property type="match status" value="1"/>
</dbReference>
<dbReference type="CDD" id="cd16981">
    <property type="entry name" value="CID_RPRD_like"/>
    <property type="match status" value="1"/>
</dbReference>
<dbReference type="PANTHER" id="PTHR12460">
    <property type="entry name" value="CYCLIN-DEPENDENT KINASE INHIBITOR-RELATED PROTEIN"/>
    <property type="match status" value="1"/>
</dbReference>
<accession>A0A7S3F5Q8</accession>
<feature type="compositionally biased region" description="Low complexity" evidence="1">
    <location>
        <begin position="130"/>
        <end position="161"/>
    </location>
</feature>
<gene>
    <name evidence="3" type="ORF">PSIN1315_LOCUS1003</name>
</gene>
<dbReference type="InterPro" id="IPR008942">
    <property type="entry name" value="ENTH_VHS"/>
</dbReference>
<dbReference type="AlphaFoldDB" id="A0A7S3F5Q8"/>
<dbReference type="SMART" id="SM00582">
    <property type="entry name" value="RPR"/>
    <property type="match status" value="1"/>
</dbReference>
<evidence type="ECO:0000256" key="1">
    <source>
        <dbReference type="SAM" id="MobiDB-lite"/>
    </source>
</evidence>
<dbReference type="GO" id="GO:0031124">
    <property type="term" value="P:mRNA 3'-end processing"/>
    <property type="evidence" value="ECO:0007669"/>
    <property type="project" value="TreeGrafter"/>
</dbReference>
<evidence type="ECO:0000259" key="2">
    <source>
        <dbReference type="PROSITE" id="PS51391"/>
    </source>
</evidence>
<organism evidence="3">
    <name type="scientific">Prasinoderma singulare</name>
    <dbReference type="NCBI Taxonomy" id="676789"/>
    <lineage>
        <taxon>Eukaryota</taxon>
        <taxon>Viridiplantae</taxon>
        <taxon>Prasinodermophyta</taxon>
        <taxon>Prasinodermophyceae</taxon>
        <taxon>Prasinodermales</taxon>
        <taxon>Prasinodermaceae</taxon>
        <taxon>Prasinoderma</taxon>
    </lineage>
</organism>
<dbReference type="InterPro" id="IPR006569">
    <property type="entry name" value="CID_dom"/>
</dbReference>
<feature type="domain" description="CID" evidence="2">
    <location>
        <begin position="1"/>
        <end position="128"/>
    </location>
</feature>
<feature type="region of interest" description="Disordered" evidence="1">
    <location>
        <begin position="127"/>
        <end position="161"/>
    </location>
</feature>
<dbReference type="GO" id="GO:0000993">
    <property type="term" value="F:RNA polymerase II complex binding"/>
    <property type="evidence" value="ECO:0007669"/>
    <property type="project" value="TreeGrafter"/>
</dbReference>